<dbReference type="InterPro" id="IPR036396">
    <property type="entry name" value="Cyt_P450_sf"/>
</dbReference>
<comment type="caution">
    <text evidence="2">The sequence shown here is derived from an EMBL/GenBank/DDBJ whole genome shotgun (WGS) entry which is preliminary data.</text>
</comment>
<proteinExistence type="inferred from homology"/>
<dbReference type="Proteomes" id="UP001165378">
    <property type="component" value="Unassembled WGS sequence"/>
</dbReference>
<dbReference type="InterPro" id="IPR001128">
    <property type="entry name" value="Cyt_P450"/>
</dbReference>
<dbReference type="GO" id="GO:0016705">
    <property type="term" value="F:oxidoreductase activity, acting on paired donors, with incorporation or reduction of molecular oxygen"/>
    <property type="evidence" value="ECO:0007669"/>
    <property type="project" value="InterPro"/>
</dbReference>
<evidence type="ECO:0000256" key="1">
    <source>
        <dbReference type="ARBA" id="ARBA00010617"/>
    </source>
</evidence>
<dbReference type="GO" id="GO:0004497">
    <property type="term" value="F:monooxygenase activity"/>
    <property type="evidence" value="ECO:0007669"/>
    <property type="project" value="InterPro"/>
</dbReference>
<name>A0AA41Q8M7_9ACTN</name>
<dbReference type="GO" id="GO:0020037">
    <property type="term" value="F:heme binding"/>
    <property type="evidence" value="ECO:0007669"/>
    <property type="project" value="InterPro"/>
</dbReference>
<dbReference type="PANTHER" id="PTHR24305">
    <property type="entry name" value="CYTOCHROME P450"/>
    <property type="match status" value="1"/>
</dbReference>
<evidence type="ECO:0000313" key="2">
    <source>
        <dbReference type="EMBL" id="MCF2533257.1"/>
    </source>
</evidence>
<dbReference type="AlphaFoldDB" id="A0AA41Q8M7"/>
<sequence length="426" mass="46268">MAARVVLPLIAQGPIIRRPRAESAAARVDAMRRSSTLLSRLRDKYGDDPLLVSVGGRQVVLPLAARDVREILALTPDPYSPASREKSAALRHFEPDAVLITPPGQRPPRRALNEAVLDTPHSAHHLAGAFHSAVRDETGRLLQRVGPTGIVTWERFHLMFHRIVRRIVLGSGAADDVVLTRLLDSLRADGNWAFAHPRRSGERGLFADRLAGHLRRAEAGSLAGSLADLDGGPEAEPYAQVPHWLFAFDAAAIAAFDTLALLAAHESETERACREVEAYDPDDPRVPAELAFLRSCVLEALRLWPTTLVILREPLRPTPLAPVGAAVAIVSSFFHRDAQALDFADRFTPEAWPDGRAAPARGIVPFSDGAAACPGRNLVLYTVTAVLAEVLRDFRGMRLLSPMLVGGPLPHTLDHTQIEIAFGPAK</sequence>
<comment type="similarity">
    <text evidence="1">Belongs to the cytochrome P450 family.</text>
</comment>
<dbReference type="InterPro" id="IPR050121">
    <property type="entry name" value="Cytochrome_P450_monoxygenase"/>
</dbReference>
<dbReference type="Gene3D" id="1.10.630.10">
    <property type="entry name" value="Cytochrome P450"/>
    <property type="match status" value="1"/>
</dbReference>
<gene>
    <name evidence="2" type="ORF">LZ495_39405</name>
</gene>
<dbReference type="RefSeq" id="WP_235058031.1">
    <property type="nucleotide sequence ID" value="NZ_JAKFHA010000046.1"/>
</dbReference>
<dbReference type="EMBL" id="JAKFHA010000046">
    <property type="protein sequence ID" value="MCF2533257.1"/>
    <property type="molecule type" value="Genomic_DNA"/>
</dbReference>
<dbReference type="GO" id="GO:0005506">
    <property type="term" value="F:iron ion binding"/>
    <property type="evidence" value="ECO:0007669"/>
    <property type="project" value="InterPro"/>
</dbReference>
<accession>A0AA41Q8M7</accession>
<keyword evidence="3" id="KW-1185">Reference proteome</keyword>
<dbReference type="SUPFAM" id="SSF48264">
    <property type="entry name" value="Cytochrome P450"/>
    <property type="match status" value="1"/>
</dbReference>
<evidence type="ECO:0000313" key="3">
    <source>
        <dbReference type="Proteomes" id="UP001165378"/>
    </source>
</evidence>
<dbReference type="PANTHER" id="PTHR24305:SF166">
    <property type="entry name" value="CYTOCHROME P450 12A4, MITOCHONDRIAL-RELATED"/>
    <property type="match status" value="1"/>
</dbReference>
<protein>
    <submittedName>
        <fullName evidence="2">Cytochrome P450</fullName>
    </submittedName>
</protein>
<organism evidence="2 3">
    <name type="scientific">Yinghuangia soli</name>
    <dbReference type="NCBI Taxonomy" id="2908204"/>
    <lineage>
        <taxon>Bacteria</taxon>
        <taxon>Bacillati</taxon>
        <taxon>Actinomycetota</taxon>
        <taxon>Actinomycetes</taxon>
        <taxon>Kitasatosporales</taxon>
        <taxon>Streptomycetaceae</taxon>
        <taxon>Yinghuangia</taxon>
    </lineage>
</organism>
<reference evidence="2" key="1">
    <citation type="submission" date="2022-01" db="EMBL/GenBank/DDBJ databases">
        <title>Genome-Based Taxonomic Classification of the Phylum Actinobacteria.</title>
        <authorList>
            <person name="Gao Y."/>
        </authorList>
    </citation>
    <scope>NUCLEOTIDE SEQUENCE</scope>
    <source>
        <strain evidence="2">KLBMP 8922</strain>
    </source>
</reference>
<dbReference type="Pfam" id="PF00067">
    <property type="entry name" value="p450"/>
    <property type="match status" value="1"/>
</dbReference>